<organism evidence="3 4">
    <name type="scientific">Nonomuraea salmonea</name>
    <dbReference type="NCBI Taxonomy" id="46181"/>
    <lineage>
        <taxon>Bacteria</taxon>
        <taxon>Bacillati</taxon>
        <taxon>Actinomycetota</taxon>
        <taxon>Actinomycetes</taxon>
        <taxon>Streptosporangiales</taxon>
        <taxon>Streptosporangiaceae</taxon>
        <taxon>Nonomuraea</taxon>
    </lineage>
</organism>
<dbReference type="NCBIfam" id="TIGR03134">
    <property type="entry name" value="malonate_gamma"/>
    <property type="match status" value="1"/>
</dbReference>
<dbReference type="InterPro" id="IPR029045">
    <property type="entry name" value="ClpP/crotonase-like_dom_sf"/>
</dbReference>
<dbReference type="Gene3D" id="3.90.226.10">
    <property type="entry name" value="2-enoyl-CoA Hydratase, Chain A, domain 1"/>
    <property type="match status" value="1"/>
</dbReference>
<evidence type="ECO:0000313" key="3">
    <source>
        <dbReference type="EMBL" id="MFB9476246.1"/>
    </source>
</evidence>
<dbReference type="Pfam" id="PF06833">
    <property type="entry name" value="MdcE"/>
    <property type="match status" value="1"/>
</dbReference>
<gene>
    <name evidence="3" type="primary">mdcE</name>
    <name evidence="3" type="ORF">ACFFR3_42690</name>
</gene>
<name>A0ABV5P119_9ACTN</name>
<evidence type="ECO:0000256" key="1">
    <source>
        <dbReference type="SAM" id="MobiDB-lite"/>
    </source>
</evidence>
<proteinExistence type="predicted"/>
<dbReference type="SUPFAM" id="SSF52096">
    <property type="entry name" value="ClpP/crotonase"/>
    <property type="match status" value="1"/>
</dbReference>
<reference evidence="3 4" key="1">
    <citation type="submission" date="2024-09" db="EMBL/GenBank/DDBJ databases">
        <authorList>
            <person name="Sun Q."/>
            <person name="Mori K."/>
        </authorList>
    </citation>
    <scope>NUCLEOTIDE SEQUENCE [LARGE SCALE GENOMIC DNA]</scope>
    <source>
        <strain evidence="3 4">JCM 3324</strain>
    </source>
</reference>
<dbReference type="PROSITE" id="PS50989">
    <property type="entry name" value="COA_CT_CTER"/>
    <property type="match status" value="1"/>
</dbReference>
<feature type="domain" description="CoA carboxyltransferase C-terminal" evidence="2">
    <location>
        <begin position="1"/>
        <end position="236"/>
    </location>
</feature>
<accession>A0ABV5P119</accession>
<dbReference type="Proteomes" id="UP001589568">
    <property type="component" value="Unassembled WGS sequence"/>
</dbReference>
<dbReference type="InterPro" id="IPR011763">
    <property type="entry name" value="COA_CT_C"/>
</dbReference>
<dbReference type="InterPro" id="IPR009648">
    <property type="entry name" value="Malonate_gamma"/>
</dbReference>
<dbReference type="GO" id="GO:0016829">
    <property type="term" value="F:lyase activity"/>
    <property type="evidence" value="ECO:0007669"/>
    <property type="project" value="UniProtKB-KW"/>
</dbReference>
<dbReference type="EMBL" id="JBHMCF010000046">
    <property type="protein sequence ID" value="MFB9476246.1"/>
    <property type="molecule type" value="Genomic_DNA"/>
</dbReference>
<keyword evidence="4" id="KW-1185">Reference proteome</keyword>
<sequence>MSRGRNWTHALADGAVNDVVPSVITADCTLGDDTARLITVVPDPESPYHRAREGEVGLREGLAIAEAVTGVIAADEHLPDGRRRPIVAVVDLPSQAYGRVEELLGIHHALAAAVDAYATARTAGHPVISLIVGNALSGGLLAHGLQANQILALDDPGVVIHAMHKQAAARVTRRTVTELDELARRFPPLSYDVGDWARLGLCDELLRVENAGEPAEGDATKVRHALAAAVVRARQGPRDLSNRLDSPGARKTRAASRRIHEELARQWG</sequence>
<evidence type="ECO:0000313" key="4">
    <source>
        <dbReference type="Proteomes" id="UP001589568"/>
    </source>
</evidence>
<protein>
    <submittedName>
        <fullName evidence="3">Biotin-independent malonate decarboxylase subunit gamma</fullName>
        <ecNumber evidence="3">4.1.1.88</ecNumber>
    </submittedName>
</protein>
<feature type="region of interest" description="Disordered" evidence="1">
    <location>
        <begin position="237"/>
        <end position="257"/>
    </location>
</feature>
<dbReference type="EC" id="4.1.1.88" evidence="3"/>
<keyword evidence="3" id="KW-0456">Lyase</keyword>
<dbReference type="RefSeq" id="WP_345405088.1">
    <property type="nucleotide sequence ID" value="NZ_BAAAXS010000001.1"/>
</dbReference>
<comment type="caution">
    <text evidence="3">The sequence shown here is derived from an EMBL/GenBank/DDBJ whole genome shotgun (WGS) entry which is preliminary data.</text>
</comment>
<evidence type="ECO:0000259" key="2">
    <source>
        <dbReference type="PROSITE" id="PS50989"/>
    </source>
</evidence>